<comment type="caution">
    <text evidence="2">The sequence shown here is derived from an EMBL/GenBank/DDBJ whole genome shotgun (WGS) entry which is preliminary data.</text>
</comment>
<dbReference type="PANTHER" id="PTHR14859">
    <property type="entry name" value="CALCOFLUOR WHITE HYPERSENSITIVE PROTEIN PRECURSOR"/>
    <property type="match status" value="1"/>
</dbReference>
<dbReference type="AlphaFoldDB" id="A0A8J3LTY8"/>
<dbReference type="Gene3D" id="3.60.10.10">
    <property type="entry name" value="Endonuclease/exonuclease/phosphatase"/>
    <property type="match status" value="1"/>
</dbReference>
<dbReference type="EMBL" id="BONU01000058">
    <property type="protein sequence ID" value="GIG76498.1"/>
    <property type="molecule type" value="Genomic_DNA"/>
</dbReference>
<feature type="domain" description="Endonuclease/exonuclease/phosphatase" evidence="1">
    <location>
        <begin position="4"/>
        <end position="256"/>
    </location>
</feature>
<organism evidence="2 3">
    <name type="scientific">Planosporangium flavigriseum</name>
    <dbReference type="NCBI Taxonomy" id="373681"/>
    <lineage>
        <taxon>Bacteria</taxon>
        <taxon>Bacillati</taxon>
        <taxon>Actinomycetota</taxon>
        <taxon>Actinomycetes</taxon>
        <taxon>Micromonosporales</taxon>
        <taxon>Micromonosporaceae</taxon>
        <taxon>Planosporangium</taxon>
    </lineage>
</organism>
<dbReference type="InterPro" id="IPR051916">
    <property type="entry name" value="GPI-anchor_lipid_remodeler"/>
</dbReference>
<dbReference type="RefSeq" id="WP_168077789.1">
    <property type="nucleotide sequence ID" value="NZ_BAAAQJ010000043.1"/>
</dbReference>
<dbReference type="Pfam" id="PF03372">
    <property type="entry name" value="Exo_endo_phos"/>
    <property type="match status" value="1"/>
</dbReference>
<dbReference type="Proteomes" id="UP000653674">
    <property type="component" value="Unassembled WGS sequence"/>
</dbReference>
<dbReference type="InterPro" id="IPR005135">
    <property type="entry name" value="Endo/exonuclease/phosphatase"/>
</dbReference>
<dbReference type="PANTHER" id="PTHR14859:SF15">
    <property type="entry name" value="ENDONUCLEASE_EXONUCLEASE_PHOSPHATASE DOMAIN-CONTAINING PROTEIN"/>
    <property type="match status" value="1"/>
</dbReference>
<dbReference type="SUPFAM" id="SSF56219">
    <property type="entry name" value="DNase I-like"/>
    <property type="match status" value="1"/>
</dbReference>
<dbReference type="GO" id="GO:0016020">
    <property type="term" value="C:membrane"/>
    <property type="evidence" value="ECO:0007669"/>
    <property type="project" value="GOC"/>
</dbReference>
<accession>A0A8J3LTY8</accession>
<dbReference type="InterPro" id="IPR036691">
    <property type="entry name" value="Endo/exonu/phosph_ase_sf"/>
</dbReference>
<reference evidence="2" key="1">
    <citation type="submission" date="2021-01" db="EMBL/GenBank/DDBJ databases">
        <title>Whole genome shotgun sequence of Planosporangium flavigriseum NBRC 105377.</title>
        <authorList>
            <person name="Komaki H."/>
            <person name="Tamura T."/>
        </authorList>
    </citation>
    <scope>NUCLEOTIDE SEQUENCE</scope>
    <source>
        <strain evidence="2">NBRC 105377</strain>
    </source>
</reference>
<sequence length="265" mass="29217">MRILTWNLWGRYGPWQRRLDAIAATLAAVSPDVCGLQEVWAAGGQNLAAELADRLGMYWCWARATPENAEQGDDPVIGNAVLSRWPIARHTEVRLPISDPGEGRVALHARIETPGGVLPMFTTHLTYRPGGSQLRLPQVRRLATFVAEEGMDCTYPPVVTGDLNAEPDSDEIRLLSGLRTAPAVPGLVLVDAWRYADPADPGFTWDRRNGYQADTVLPDSRIDYILVGLHRRGRGQVRSARLAGTAPVDDLWPSDHFAVVTELRP</sequence>
<evidence type="ECO:0000259" key="1">
    <source>
        <dbReference type="Pfam" id="PF03372"/>
    </source>
</evidence>
<proteinExistence type="predicted"/>
<protein>
    <recommendedName>
        <fullName evidence="1">Endonuclease/exonuclease/phosphatase domain-containing protein</fullName>
    </recommendedName>
</protein>
<keyword evidence="3" id="KW-1185">Reference proteome</keyword>
<name>A0A8J3LTY8_9ACTN</name>
<evidence type="ECO:0000313" key="2">
    <source>
        <dbReference type="EMBL" id="GIG76498.1"/>
    </source>
</evidence>
<gene>
    <name evidence="2" type="ORF">Pfl04_49020</name>
</gene>
<dbReference type="GO" id="GO:0006506">
    <property type="term" value="P:GPI anchor biosynthetic process"/>
    <property type="evidence" value="ECO:0007669"/>
    <property type="project" value="TreeGrafter"/>
</dbReference>
<evidence type="ECO:0000313" key="3">
    <source>
        <dbReference type="Proteomes" id="UP000653674"/>
    </source>
</evidence>
<dbReference type="GO" id="GO:0003824">
    <property type="term" value="F:catalytic activity"/>
    <property type="evidence" value="ECO:0007669"/>
    <property type="project" value="InterPro"/>
</dbReference>